<comment type="similarity">
    <text evidence="2">Belongs to the bacterial solute-binding protein 8 family.</text>
</comment>
<feature type="domain" description="Fe/B12 periplasmic-binding" evidence="6">
    <location>
        <begin position="87"/>
        <end position="357"/>
    </location>
</feature>
<dbReference type="AlphaFoldDB" id="A0A852XBM4"/>
<evidence type="ECO:0000256" key="5">
    <source>
        <dbReference type="SAM" id="MobiDB-lite"/>
    </source>
</evidence>
<dbReference type="Gene3D" id="3.40.50.1980">
    <property type="entry name" value="Nitrogenase molybdenum iron protein domain"/>
    <property type="match status" value="2"/>
</dbReference>
<evidence type="ECO:0000256" key="1">
    <source>
        <dbReference type="ARBA" id="ARBA00004196"/>
    </source>
</evidence>
<organism evidence="7 8">
    <name type="scientific">Janibacter alkaliphilus</name>
    <dbReference type="NCBI Taxonomy" id="1069963"/>
    <lineage>
        <taxon>Bacteria</taxon>
        <taxon>Bacillati</taxon>
        <taxon>Actinomycetota</taxon>
        <taxon>Actinomycetes</taxon>
        <taxon>Micrococcales</taxon>
        <taxon>Intrasporangiaceae</taxon>
        <taxon>Janibacter</taxon>
    </lineage>
</organism>
<feature type="region of interest" description="Disordered" evidence="5">
    <location>
        <begin position="50"/>
        <end position="85"/>
    </location>
</feature>
<proteinExistence type="inferred from homology"/>
<dbReference type="Pfam" id="PF01497">
    <property type="entry name" value="Peripla_BP_2"/>
    <property type="match status" value="1"/>
</dbReference>
<accession>A0A852XBM4</accession>
<dbReference type="Proteomes" id="UP000592181">
    <property type="component" value="Unassembled WGS sequence"/>
</dbReference>
<keyword evidence="4" id="KW-0732">Signal</keyword>
<reference evidence="7 8" key="1">
    <citation type="submission" date="2020-07" db="EMBL/GenBank/DDBJ databases">
        <title>Sequencing the genomes of 1000 actinobacteria strains.</title>
        <authorList>
            <person name="Klenk H.-P."/>
        </authorList>
    </citation>
    <scope>NUCLEOTIDE SEQUENCE [LARGE SCALE GENOMIC DNA]</scope>
    <source>
        <strain evidence="7 8">DSM 24723</strain>
    </source>
</reference>
<evidence type="ECO:0000256" key="4">
    <source>
        <dbReference type="ARBA" id="ARBA00022729"/>
    </source>
</evidence>
<dbReference type="PANTHER" id="PTHR30532">
    <property type="entry name" value="IRON III DICITRATE-BINDING PERIPLASMIC PROTEIN"/>
    <property type="match status" value="1"/>
</dbReference>
<evidence type="ECO:0000313" key="7">
    <source>
        <dbReference type="EMBL" id="NYG35875.1"/>
    </source>
</evidence>
<dbReference type="InterPro" id="IPR051313">
    <property type="entry name" value="Bact_iron-sidero_bind"/>
</dbReference>
<evidence type="ECO:0000256" key="2">
    <source>
        <dbReference type="ARBA" id="ARBA00008814"/>
    </source>
</evidence>
<protein>
    <submittedName>
        <fullName evidence="7">Iron complex transport system substrate-binding protein</fullName>
    </submittedName>
</protein>
<name>A0A852XBM4_9MICO</name>
<sequence length="357" mass="38586">MRVSLRHVTRGTDQHITIPNATRTLTMNATRTYRGLALGTIAALTLAACGSSDDEGSGSGESSAASGDTVTITDNDGEKEVSVPPQSVVATDNRTFETLDSWDVELSAAAVSLMPDTISYTEDQDIVDLGLHTEPDLEAVVAAEPDLIINGQRYADYASDFEELVPDATLVNLDPREGEPFDEELKRQTSALGTIFEKESEADDLNSALDESIQRVEDAYDDEQTVMAVIVSGGEIGYVVPSTGRTMGPLFDIFGFTPALEVEGSDDHQGDDISVEAIADSEPDIMLVMDRDAAVGPEEGQEYQPAAEVIEESEALQDVPAVQDDKVIYMPDDTYTNESIQTYTEYFNSIADELEQS</sequence>
<dbReference type="SUPFAM" id="SSF53807">
    <property type="entry name" value="Helical backbone' metal receptor"/>
    <property type="match status" value="1"/>
</dbReference>
<gene>
    <name evidence="7" type="ORF">BJY28_000344</name>
</gene>
<dbReference type="InterPro" id="IPR002491">
    <property type="entry name" value="ABC_transptr_periplasmic_BD"/>
</dbReference>
<evidence type="ECO:0000259" key="6">
    <source>
        <dbReference type="PROSITE" id="PS50983"/>
    </source>
</evidence>
<dbReference type="GO" id="GO:1901678">
    <property type="term" value="P:iron coordination entity transport"/>
    <property type="evidence" value="ECO:0007669"/>
    <property type="project" value="UniProtKB-ARBA"/>
</dbReference>
<evidence type="ECO:0000313" key="8">
    <source>
        <dbReference type="Proteomes" id="UP000592181"/>
    </source>
</evidence>
<evidence type="ECO:0000256" key="3">
    <source>
        <dbReference type="ARBA" id="ARBA00022448"/>
    </source>
</evidence>
<comment type="caution">
    <text evidence="7">The sequence shown here is derived from an EMBL/GenBank/DDBJ whole genome shotgun (WGS) entry which is preliminary data.</text>
</comment>
<dbReference type="GO" id="GO:0030288">
    <property type="term" value="C:outer membrane-bounded periplasmic space"/>
    <property type="evidence" value="ECO:0007669"/>
    <property type="project" value="TreeGrafter"/>
</dbReference>
<dbReference type="PANTHER" id="PTHR30532:SF28">
    <property type="entry name" value="PETROBACTIN-BINDING PROTEIN YCLQ"/>
    <property type="match status" value="1"/>
</dbReference>
<comment type="subcellular location">
    <subcellularLocation>
        <location evidence="1">Cell envelope</location>
    </subcellularLocation>
</comment>
<keyword evidence="3" id="KW-0813">Transport</keyword>
<dbReference type="PROSITE" id="PS50983">
    <property type="entry name" value="FE_B12_PBP"/>
    <property type="match status" value="1"/>
</dbReference>
<keyword evidence="8" id="KW-1185">Reference proteome</keyword>
<dbReference type="EMBL" id="JACBZX010000001">
    <property type="protein sequence ID" value="NYG35875.1"/>
    <property type="molecule type" value="Genomic_DNA"/>
</dbReference>